<comment type="caution">
    <text evidence="2">The sequence shown here is derived from an EMBL/GenBank/DDBJ whole genome shotgun (WGS) entry which is preliminary data.</text>
</comment>
<keyword evidence="1" id="KW-0732">Signal</keyword>
<sequence>MKFFSALTAQLVSQLLGLLVGLTTLVATSSASDVDDAWKDFLVNPPSQAVEAANELQQRADGIANNLSNAKLAFDLTEIDVVCSGGGNFDAFYMGASMVLSRLSAAQANVQRYAGVSAGGMMPFEIALKGETTTLESHLSYGVLSAEYAASYKSALEAMYLEDHHWRIMASWQTETYADQLADSLNNKVFVGTSCLTPLPKLIIISEYTASDDQATHAFMSTGTYVEIYSGMICSDGGATSGQNMTPLFQDGRRPQLIVDLMATGFPSDMVYRVDFEQYKSLIEVGMDEMEQFLREGKTSDERPDIITLCDVGSDVSSNVCK</sequence>
<organism evidence="2 3">
    <name type="scientific">Triparma laevis f. longispina</name>
    <dbReference type="NCBI Taxonomy" id="1714387"/>
    <lineage>
        <taxon>Eukaryota</taxon>
        <taxon>Sar</taxon>
        <taxon>Stramenopiles</taxon>
        <taxon>Ochrophyta</taxon>
        <taxon>Bolidophyceae</taxon>
        <taxon>Parmales</taxon>
        <taxon>Triparmaceae</taxon>
        <taxon>Triparma</taxon>
    </lineage>
</organism>
<dbReference type="OrthoDB" id="191142at2759"/>
<evidence type="ECO:0008006" key="4">
    <source>
        <dbReference type="Google" id="ProtNLM"/>
    </source>
</evidence>
<feature type="chain" id="PRO_5040857702" description="PNPLA domain-containing protein" evidence="1">
    <location>
        <begin position="32"/>
        <end position="322"/>
    </location>
</feature>
<proteinExistence type="predicted"/>
<evidence type="ECO:0000313" key="3">
    <source>
        <dbReference type="Proteomes" id="UP001165122"/>
    </source>
</evidence>
<accession>A0A9W7FJ01</accession>
<dbReference type="EMBL" id="BRXW01000182">
    <property type="protein sequence ID" value="GMI12929.1"/>
    <property type="molecule type" value="Genomic_DNA"/>
</dbReference>
<evidence type="ECO:0000256" key="1">
    <source>
        <dbReference type="SAM" id="SignalP"/>
    </source>
</evidence>
<reference evidence="3" key="1">
    <citation type="journal article" date="2023" name="Commun. Biol.">
        <title>Genome analysis of Parmales, the sister group of diatoms, reveals the evolutionary specialization of diatoms from phago-mixotrophs to photoautotrophs.</title>
        <authorList>
            <person name="Ban H."/>
            <person name="Sato S."/>
            <person name="Yoshikawa S."/>
            <person name="Yamada K."/>
            <person name="Nakamura Y."/>
            <person name="Ichinomiya M."/>
            <person name="Sato N."/>
            <person name="Blanc-Mathieu R."/>
            <person name="Endo H."/>
            <person name="Kuwata A."/>
            <person name="Ogata H."/>
        </authorList>
    </citation>
    <scope>NUCLEOTIDE SEQUENCE [LARGE SCALE GENOMIC DNA]</scope>
    <source>
        <strain evidence="3">NIES 3700</strain>
    </source>
</reference>
<feature type="signal peptide" evidence="1">
    <location>
        <begin position="1"/>
        <end position="31"/>
    </location>
</feature>
<dbReference type="AlphaFoldDB" id="A0A9W7FJ01"/>
<dbReference type="Proteomes" id="UP001165122">
    <property type="component" value="Unassembled WGS sequence"/>
</dbReference>
<evidence type="ECO:0000313" key="2">
    <source>
        <dbReference type="EMBL" id="GMI12929.1"/>
    </source>
</evidence>
<keyword evidence="3" id="KW-1185">Reference proteome</keyword>
<name>A0A9W7FJ01_9STRA</name>
<gene>
    <name evidence="2" type="ORF">TrLO_g3708</name>
</gene>
<protein>
    <recommendedName>
        <fullName evidence="4">PNPLA domain-containing protein</fullName>
    </recommendedName>
</protein>